<dbReference type="EnsemblMetazoa" id="Aqu2.1.02979_001">
    <property type="protein sequence ID" value="Aqu2.1.02979_001"/>
    <property type="gene ID" value="Aqu2.1.02979"/>
</dbReference>
<evidence type="ECO:0000313" key="1">
    <source>
        <dbReference type="EnsemblMetazoa" id="Aqu2.1.02979_001"/>
    </source>
</evidence>
<sequence>MLIFVTIVGRLSKLPSKSLTGPSVRTLVFPIVFGFTAEGEESIAGSVTLRLGN</sequence>
<dbReference type="InParanoid" id="A0A1X7SLS4"/>
<proteinExistence type="predicted"/>
<organism evidence="1">
    <name type="scientific">Amphimedon queenslandica</name>
    <name type="common">Sponge</name>
    <dbReference type="NCBI Taxonomy" id="400682"/>
    <lineage>
        <taxon>Eukaryota</taxon>
        <taxon>Metazoa</taxon>
        <taxon>Porifera</taxon>
        <taxon>Demospongiae</taxon>
        <taxon>Heteroscleromorpha</taxon>
        <taxon>Haplosclerida</taxon>
        <taxon>Niphatidae</taxon>
        <taxon>Amphimedon</taxon>
    </lineage>
</organism>
<reference evidence="1" key="1">
    <citation type="submission" date="2017-05" db="UniProtKB">
        <authorList>
            <consortium name="EnsemblMetazoa"/>
        </authorList>
    </citation>
    <scope>IDENTIFICATION</scope>
</reference>
<protein>
    <submittedName>
        <fullName evidence="1">Uncharacterized protein</fullName>
    </submittedName>
</protein>
<name>A0A1X7SLS4_AMPQE</name>
<dbReference type="AlphaFoldDB" id="A0A1X7SLS4"/>
<accession>A0A1X7SLS4</accession>